<protein>
    <submittedName>
        <fullName evidence="1">Cytidylate kinase</fullName>
    </submittedName>
</protein>
<dbReference type="GeneID" id="85013849"/>
<dbReference type="AlphaFoldDB" id="A0A7W9SDR7"/>
<sequence length="211" mass="24709">MLKKDFVITIGRQYGSGGRIVGKRLAESLGIPFYDEEILKITSEKTAIGEQYFRLADEKAGSNVLFKIVDSLKPRLGKPSLSEDIVSPENLFRFQSQVVVELAEQECCIIAGRCANVVLRDAGKEHVDFFVYADMEKRIERTMDYCKVEREEAKKRIKKIDKERKEYHRYYTGEEWMKPDNYDLMINASRINYDEMELLMRNYLQMKGYIE</sequence>
<evidence type="ECO:0000313" key="2">
    <source>
        <dbReference type="Proteomes" id="UP000522163"/>
    </source>
</evidence>
<keyword evidence="1" id="KW-0808">Transferase</keyword>
<evidence type="ECO:0000313" key="1">
    <source>
        <dbReference type="EMBL" id="MBB6040318.1"/>
    </source>
</evidence>
<name>A0A7W9SDR7_9FIRM</name>
<proteinExistence type="predicted"/>
<reference evidence="1 2" key="1">
    <citation type="submission" date="2020-08" db="EMBL/GenBank/DDBJ databases">
        <title>Genomic Encyclopedia of Type Strains, Phase IV (KMG-IV): sequencing the most valuable type-strain genomes for metagenomic binning, comparative biology and taxonomic classification.</title>
        <authorList>
            <person name="Goeker M."/>
        </authorList>
    </citation>
    <scope>NUCLEOTIDE SEQUENCE [LARGE SCALE GENOMIC DNA]</scope>
    <source>
        <strain evidence="1 2">DSM 17245</strain>
    </source>
</reference>
<dbReference type="RefSeq" id="WP_183681977.1">
    <property type="nucleotide sequence ID" value="NZ_CAUVGH010000023.1"/>
</dbReference>
<dbReference type="EMBL" id="JACHHH010000001">
    <property type="protein sequence ID" value="MBB6040318.1"/>
    <property type="molecule type" value="Genomic_DNA"/>
</dbReference>
<keyword evidence="1" id="KW-0418">Kinase</keyword>
<dbReference type="SUPFAM" id="SSF52540">
    <property type="entry name" value="P-loop containing nucleoside triphosphate hydrolases"/>
    <property type="match status" value="1"/>
</dbReference>
<dbReference type="Proteomes" id="UP000522163">
    <property type="component" value="Unassembled WGS sequence"/>
</dbReference>
<dbReference type="Pfam" id="PF13189">
    <property type="entry name" value="Cytidylate_kin2"/>
    <property type="match status" value="1"/>
</dbReference>
<dbReference type="Gene3D" id="3.40.50.300">
    <property type="entry name" value="P-loop containing nucleotide triphosphate hydrolases"/>
    <property type="match status" value="1"/>
</dbReference>
<organism evidence="1 2">
    <name type="scientific">Oribacterium sinus</name>
    <dbReference type="NCBI Taxonomy" id="237576"/>
    <lineage>
        <taxon>Bacteria</taxon>
        <taxon>Bacillati</taxon>
        <taxon>Bacillota</taxon>
        <taxon>Clostridia</taxon>
        <taxon>Lachnospirales</taxon>
        <taxon>Lachnospiraceae</taxon>
        <taxon>Oribacterium</taxon>
    </lineage>
</organism>
<comment type="caution">
    <text evidence="1">The sequence shown here is derived from an EMBL/GenBank/DDBJ whole genome shotgun (WGS) entry which is preliminary data.</text>
</comment>
<accession>A0A7W9SDR7</accession>
<dbReference type="InterPro" id="IPR027417">
    <property type="entry name" value="P-loop_NTPase"/>
</dbReference>
<gene>
    <name evidence="1" type="ORF">HNQ46_000279</name>
</gene>
<dbReference type="GO" id="GO:0016301">
    <property type="term" value="F:kinase activity"/>
    <property type="evidence" value="ECO:0007669"/>
    <property type="project" value="UniProtKB-KW"/>
</dbReference>